<name>A0A813GPW3_POLGL</name>
<feature type="transmembrane region" description="Helical" evidence="1">
    <location>
        <begin position="799"/>
        <end position="821"/>
    </location>
</feature>
<proteinExistence type="predicted"/>
<comment type="caution">
    <text evidence="2">The sequence shown here is derived from an EMBL/GenBank/DDBJ whole genome shotgun (WGS) entry which is preliminary data.</text>
</comment>
<dbReference type="AlphaFoldDB" id="A0A813GPW3"/>
<dbReference type="EMBL" id="CAJNNV010029147">
    <property type="protein sequence ID" value="CAE8627328.1"/>
    <property type="molecule type" value="Genomic_DNA"/>
</dbReference>
<reference evidence="2" key="1">
    <citation type="submission" date="2021-02" db="EMBL/GenBank/DDBJ databases">
        <authorList>
            <person name="Dougan E. K."/>
            <person name="Rhodes N."/>
            <person name="Thang M."/>
            <person name="Chan C."/>
        </authorList>
    </citation>
    <scope>NUCLEOTIDE SEQUENCE</scope>
</reference>
<keyword evidence="1" id="KW-1133">Transmembrane helix</keyword>
<dbReference type="Proteomes" id="UP000654075">
    <property type="component" value="Unassembled WGS sequence"/>
</dbReference>
<feature type="transmembrane region" description="Helical" evidence="1">
    <location>
        <begin position="379"/>
        <end position="401"/>
    </location>
</feature>
<evidence type="ECO:0000313" key="2">
    <source>
        <dbReference type="EMBL" id="CAE8627328.1"/>
    </source>
</evidence>
<organism evidence="2 3">
    <name type="scientific">Polarella glacialis</name>
    <name type="common">Dinoflagellate</name>
    <dbReference type="NCBI Taxonomy" id="89957"/>
    <lineage>
        <taxon>Eukaryota</taxon>
        <taxon>Sar</taxon>
        <taxon>Alveolata</taxon>
        <taxon>Dinophyceae</taxon>
        <taxon>Suessiales</taxon>
        <taxon>Suessiaceae</taxon>
        <taxon>Polarella</taxon>
    </lineage>
</organism>
<feature type="transmembrane region" description="Helical" evidence="1">
    <location>
        <begin position="701"/>
        <end position="720"/>
    </location>
</feature>
<keyword evidence="3" id="KW-1185">Reference proteome</keyword>
<feature type="transmembrane region" description="Helical" evidence="1">
    <location>
        <begin position="571"/>
        <end position="595"/>
    </location>
</feature>
<evidence type="ECO:0000313" key="3">
    <source>
        <dbReference type="Proteomes" id="UP000654075"/>
    </source>
</evidence>
<feature type="transmembrane region" description="Helical" evidence="1">
    <location>
        <begin position="229"/>
        <end position="253"/>
    </location>
</feature>
<keyword evidence="1" id="KW-0472">Membrane</keyword>
<gene>
    <name evidence="2" type="ORF">PGLA1383_LOCUS44127</name>
</gene>
<accession>A0A813GPW3</accession>
<evidence type="ECO:0000256" key="1">
    <source>
        <dbReference type="SAM" id="Phobius"/>
    </source>
</evidence>
<sequence>MVHGMVTLPYRIVYGFVAVFTDPGYLEGGARSGEEGKCKLGSMFPGLTASKAMESHNGNRVRVVVSSRLFVFLELASYSYAEGSFPANRMFSTPTSTWAKEVVKGLDVLGVKDRKPATVGGRDHRVKREVAGISGPAKKVTKECVGLRVLKGFEVFRKMVVLSRNGRGNKVGIPLGNHLIVKDALVLRHSSPWGSVTLVASGLGASGGGGSGGPELVLKMKRSKLMGELLVASVGLTSVTFGLSIIMSLVFLLRSPAQLGNHLIVEGELVLDFLTLHSKLPSEFYQQVGFSIFLFVVVQGVKRDFLRGRYFACTICCKSFGFFGVTTHEVNVSIIIQAELFRGGGPELAAPPFCLKMKRSKLMDEPLFVSSWRKDGAKLFMMFLVFLLRSPVHVVVLIFNFCGRLVYQWHSTVPFGGNFRIDIKLARSVEHFGSECWRKAPVSREDGSTFFSIPLGNPYFRIAGAEFSANAKPDSKIEEVFFSDRLYPFFILRFIVEFEGYDIDYRGREGGRRSCKGIVHDAGDVLMPFLMQDNIIEYRRGIQYSLICEVFDKDGESNLPSFDVSSHSSSIFWVFFLLGEGAAVVYVIFIIGGVFNDNVASSGSKVFVVTTEVSKEEGTIPSTGVSISTVWYFELKMIGWVGIMWENFSSYFDPEVTKRVTATSIDGVAVASKLESISRSFNVILSFAHGGSFISRTSCIISLRVGWIVFVTAFMVMVGGPDVAGKFPNMELEFCMVYFGSKLRAMFRDMFSNRFDSSSGVTRFEDHAVEVTGVSSIQKDMGGVPSILIDFARLVPFRLLAMGAFMLGGIFVGAVVVLSAFSFSSERIEGFDGTIRERIFNDVMASPSSEMSNVVTEVCKERDTVPSAGVYIGTLRHFKH</sequence>
<feature type="transmembrane region" description="Helical" evidence="1">
    <location>
        <begin position="284"/>
        <end position="301"/>
    </location>
</feature>
<keyword evidence="1" id="KW-0812">Transmembrane</keyword>
<protein>
    <submittedName>
        <fullName evidence="2">Uncharacterized protein</fullName>
    </submittedName>
</protein>